<evidence type="ECO:0000313" key="4">
    <source>
        <dbReference type="Proteomes" id="UP000427906"/>
    </source>
</evidence>
<keyword evidence="1" id="KW-0472">Membrane</keyword>
<keyword evidence="1" id="KW-1133">Transmembrane helix</keyword>
<feature type="transmembrane region" description="Helical" evidence="1">
    <location>
        <begin position="226"/>
        <end position="244"/>
    </location>
</feature>
<accession>A0A5K7YCQ1</accession>
<dbReference type="CDD" id="cd04179">
    <property type="entry name" value="DPM_DPG-synthase_like"/>
    <property type="match status" value="1"/>
</dbReference>
<dbReference type="PANTHER" id="PTHR48090:SF6">
    <property type="entry name" value="SLR5056 PROTEIN"/>
    <property type="match status" value="1"/>
</dbReference>
<dbReference type="SUPFAM" id="SSF53448">
    <property type="entry name" value="Nucleotide-diphospho-sugar transferases"/>
    <property type="match status" value="1"/>
</dbReference>
<feature type="transmembrane region" description="Helical" evidence="1">
    <location>
        <begin position="256"/>
        <end position="277"/>
    </location>
</feature>
<feature type="domain" description="Glycosyltransferase 2-like" evidence="2">
    <location>
        <begin position="6"/>
        <end position="157"/>
    </location>
</feature>
<dbReference type="PANTHER" id="PTHR48090">
    <property type="entry name" value="UNDECAPRENYL-PHOSPHATE 4-DEOXY-4-FORMAMIDO-L-ARABINOSE TRANSFERASE-RELATED"/>
    <property type="match status" value="1"/>
</dbReference>
<evidence type="ECO:0000313" key="3">
    <source>
        <dbReference type="EMBL" id="BBO67222.1"/>
    </source>
</evidence>
<keyword evidence="4" id="KW-1185">Reference proteome</keyword>
<dbReference type="GO" id="GO:0016740">
    <property type="term" value="F:transferase activity"/>
    <property type="evidence" value="ECO:0007669"/>
    <property type="project" value="UniProtKB-KW"/>
</dbReference>
<dbReference type="Pfam" id="PF00535">
    <property type="entry name" value="Glycos_transf_2"/>
    <property type="match status" value="1"/>
</dbReference>
<dbReference type="InterPro" id="IPR050256">
    <property type="entry name" value="Glycosyltransferase_2"/>
</dbReference>
<dbReference type="InterPro" id="IPR029044">
    <property type="entry name" value="Nucleotide-diphossugar_trans"/>
</dbReference>
<reference evidence="3 4" key="1">
    <citation type="submission" date="2019-11" db="EMBL/GenBank/DDBJ databases">
        <title>Comparative genomics of hydrocarbon-degrading Desulfosarcina strains.</title>
        <authorList>
            <person name="Watanabe M."/>
            <person name="Kojima H."/>
            <person name="Fukui M."/>
        </authorList>
    </citation>
    <scope>NUCLEOTIDE SEQUENCE [LARGE SCALE GENOMIC DNA]</scope>
    <source>
        <strain evidence="3 4">PL12</strain>
    </source>
</reference>
<sequence length="302" mass="33740">MDTKVSVVIPTFNERDNIGAVISKIKHLHPGFEIVVVNDGSTDDTASVAHQSGAIVYSHPYNIGNGAAVKTGIRKATGDILVFLDGDGQHKPEDIGRMLELFPEYDMVVGERTRGGQASFNRAIGNQVYNWLATYVTKFSVKDLTSGFRAIKADIAKSYIYMLPNTYSYPTTITLGVLRDGRSVKYLPIETQKRKSGKSSISIVKDGVRFLMIIIKICTLYSPLRVFLPVSFFMVLLGCSRYLYSYVTEGRFTNMSALLFTAAVTIFMMGLISEQICQMRFERRSSDRGVRQFSGDINRRES</sequence>
<organism evidence="3 4">
    <name type="scientific">Desulfosarcina alkanivorans</name>
    <dbReference type="NCBI Taxonomy" id="571177"/>
    <lineage>
        <taxon>Bacteria</taxon>
        <taxon>Pseudomonadati</taxon>
        <taxon>Thermodesulfobacteriota</taxon>
        <taxon>Desulfobacteria</taxon>
        <taxon>Desulfobacterales</taxon>
        <taxon>Desulfosarcinaceae</taxon>
        <taxon>Desulfosarcina</taxon>
    </lineage>
</organism>
<keyword evidence="1" id="KW-0812">Transmembrane</keyword>
<evidence type="ECO:0000259" key="2">
    <source>
        <dbReference type="Pfam" id="PF00535"/>
    </source>
</evidence>
<proteinExistence type="predicted"/>
<dbReference type="OrthoDB" id="9811884at2"/>
<dbReference type="RefSeq" id="WP_155315508.1">
    <property type="nucleotide sequence ID" value="NZ_AP021874.1"/>
</dbReference>
<evidence type="ECO:0000256" key="1">
    <source>
        <dbReference type="SAM" id="Phobius"/>
    </source>
</evidence>
<name>A0A5K7YCQ1_9BACT</name>
<dbReference type="AlphaFoldDB" id="A0A5K7YCQ1"/>
<keyword evidence="3" id="KW-0808">Transferase</keyword>
<protein>
    <submittedName>
        <fullName evidence="3">Glycosyl transferase</fullName>
    </submittedName>
</protein>
<dbReference type="Proteomes" id="UP000427906">
    <property type="component" value="Chromosome"/>
</dbReference>
<dbReference type="EMBL" id="AP021874">
    <property type="protein sequence ID" value="BBO67222.1"/>
    <property type="molecule type" value="Genomic_DNA"/>
</dbReference>
<dbReference type="KEGG" id="dalk:DSCA_11520"/>
<dbReference type="InterPro" id="IPR001173">
    <property type="entry name" value="Glyco_trans_2-like"/>
</dbReference>
<gene>
    <name evidence="3" type="ORF">DSCA_11520</name>
</gene>
<dbReference type="Gene3D" id="3.90.550.10">
    <property type="entry name" value="Spore Coat Polysaccharide Biosynthesis Protein SpsA, Chain A"/>
    <property type="match status" value="1"/>
</dbReference>